<dbReference type="Gene3D" id="1.25.40.10">
    <property type="entry name" value="Tetratricopeptide repeat domain"/>
    <property type="match status" value="1"/>
</dbReference>
<keyword evidence="2" id="KW-1185">Reference proteome</keyword>
<evidence type="ECO:0000313" key="2">
    <source>
        <dbReference type="Proteomes" id="UP001145072"/>
    </source>
</evidence>
<proteinExistence type="predicted"/>
<dbReference type="InterPro" id="IPR011990">
    <property type="entry name" value="TPR-like_helical_dom_sf"/>
</dbReference>
<protein>
    <submittedName>
        <fullName evidence="1">Tetratricopeptide repeat protein</fullName>
    </submittedName>
</protein>
<comment type="caution">
    <text evidence="1">The sequence shown here is derived from an EMBL/GenBank/DDBJ whole genome shotgun (WGS) entry which is preliminary data.</text>
</comment>
<organism evidence="1 2">
    <name type="scientific">Aquibacillus koreensis</name>
    <dbReference type="NCBI Taxonomy" id="279446"/>
    <lineage>
        <taxon>Bacteria</taxon>
        <taxon>Bacillati</taxon>
        <taxon>Bacillota</taxon>
        <taxon>Bacilli</taxon>
        <taxon>Bacillales</taxon>
        <taxon>Bacillaceae</taxon>
        <taxon>Aquibacillus</taxon>
    </lineage>
</organism>
<dbReference type="RefSeq" id="WP_259871916.1">
    <property type="nucleotide sequence ID" value="NZ_JAMQJZ010000001.1"/>
</dbReference>
<sequence>MKSQENNLIIFPTWKSSLEKKSKEALEEKRYQDALDYLEKLSEYDVNSHEVLTGKLICLMELGEQEKAELLGEELLSLKNEHFYEYLHIYATLLFQASKYDEAIDLLEVEIGLETVPEPLQTQLQQVCDISKKLSDDRKEEQASVLLVKLKRAVQDQEPVTQWRLLEKLRSIYSTTESELLTKMLVDKTIQPVVKTAIILLYQAQNIDASIELEKFGQSITINPSELSEISNHKAVEYIMSGLEEVEQENPTLFELIKELMYRYVYVRYPIMPTQKECGYITEALKLLGYEYLQMQRNDSTMTQIDPEVTHYIEEIIASEKEYFSIIQD</sequence>
<gene>
    <name evidence="1" type="ORF">NC661_02195</name>
</gene>
<dbReference type="SUPFAM" id="SSF48452">
    <property type="entry name" value="TPR-like"/>
    <property type="match status" value="1"/>
</dbReference>
<dbReference type="AlphaFoldDB" id="A0A9X3WKT0"/>
<name>A0A9X3WKT0_9BACI</name>
<dbReference type="EMBL" id="JAMQJZ010000001">
    <property type="protein sequence ID" value="MDC3419189.1"/>
    <property type="molecule type" value="Genomic_DNA"/>
</dbReference>
<dbReference type="SUPFAM" id="SSF116965">
    <property type="entry name" value="Hypothetical protein MPN330"/>
    <property type="match status" value="1"/>
</dbReference>
<accession>A0A9X3WKT0</accession>
<dbReference type="InterPro" id="IPR024503">
    <property type="entry name" value="DUF3196"/>
</dbReference>
<dbReference type="Pfam" id="PF11428">
    <property type="entry name" value="DUF3196"/>
    <property type="match status" value="1"/>
</dbReference>
<reference evidence="1" key="1">
    <citation type="submission" date="2022-06" db="EMBL/GenBank/DDBJ databases">
        <title>Aquibacillus sp. a new bacterium isolated from soil saline samples.</title>
        <authorList>
            <person name="Galisteo C."/>
            <person name="De La Haba R."/>
            <person name="Sanchez-Porro C."/>
            <person name="Ventosa A."/>
        </authorList>
    </citation>
    <scope>NUCLEOTIDE SEQUENCE</scope>
    <source>
        <strain evidence="1">JCM 12387</strain>
    </source>
</reference>
<evidence type="ECO:0000313" key="1">
    <source>
        <dbReference type="EMBL" id="MDC3419189.1"/>
    </source>
</evidence>
<dbReference type="Proteomes" id="UP001145072">
    <property type="component" value="Unassembled WGS sequence"/>
</dbReference>